<keyword evidence="7 8" id="KW-0143">Chaperone</keyword>
<evidence type="ECO:0000313" key="10">
    <source>
        <dbReference type="EMBL" id="KAJ5179623.1"/>
    </source>
</evidence>
<name>A0A9W9II99_9EURO</name>
<keyword evidence="6 8" id="KW-1015">Disulfide bond</keyword>
<keyword evidence="3 8" id="KW-0472">Membrane</keyword>
<comment type="subcellular location">
    <subcellularLocation>
        <location evidence="1 8">Mitochondrion inner membrane</location>
        <topology evidence="1 8">Peripheral membrane protein</topology>
        <orientation evidence="1 8">Intermembrane side</orientation>
    </subcellularLocation>
</comment>
<keyword evidence="8" id="KW-0496">Mitochondrion</keyword>
<dbReference type="AlphaFoldDB" id="A0A9W9II99"/>
<proteinExistence type="inferred from homology"/>
<comment type="similarity">
    <text evidence="2 8">Belongs to the small Tim family.</text>
</comment>
<evidence type="ECO:0000256" key="4">
    <source>
        <dbReference type="ARBA" id="ARBA00022927"/>
    </source>
</evidence>
<keyword evidence="8" id="KW-0813">Transport</keyword>
<reference evidence="10" key="1">
    <citation type="submission" date="2022-11" db="EMBL/GenBank/DDBJ databases">
        <authorList>
            <person name="Petersen C."/>
        </authorList>
    </citation>
    <scope>NUCLEOTIDE SEQUENCE</scope>
    <source>
        <strain evidence="10">IBT 21917</strain>
    </source>
</reference>
<evidence type="ECO:0000256" key="3">
    <source>
        <dbReference type="ARBA" id="ARBA00022792"/>
    </source>
</evidence>
<feature type="domain" description="Tim10-like" evidence="9">
    <location>
        <begin position="24"/>
        <end position="85"/>
    </location>
</feature>
<reference evidence="10" key="2">
    <citation type="journal article" date="2023" name="IMA Fungus">
        <title>Comparative genomic study of the Penicillium genus elucidates a diverse pangenome and 15 lateral gene transfer events.</title>
        <authorList>
            <person name="Petersen C."/>
            <person name="Sorensen T."/>
            <person name="Nielsen M.R."/>
            <person name="Sondergaard T.E."/>
            <person name="Sorensen J.L."/>
            <person name="Fitzpatrick D.A."/>
            <person name="Frisvad J.C."/>
            <person name="Nielsen K.L."/>
        </authorList>
    </citation>
    <scope>NUCLEOTIDE SEQUENCE</scope>
    <source>
        <strain evidence="10">IBT 21917</strain>
    </source>
</reference>
<keyword evidence="3 8" id="KW-0999">Mitochondrion inner membrane</keyword>
<dbReference type="EMBL" id="JAPQKO010000002">
    <property type="protein sequence ID" value="KAJ5179623.1"/>
    <property type="molecule type" value="Genomic_DNA"/>
</dbReference>
<evidence type="ECO:0000256" key="1">
    <source>
        <dbReference type="ARBA" id="ARBA00004137"/>
    </source>
</evidence>
<dbReference type="GO" id="GO:0005743">
    <property type="term" value="C:mitochondrial inner membrane"/>
    <property type="evidence" value="ECO:0007669"/>
    <property type="project" value="UniProtKB-SubCell"/>
</dbReference>
<sequence>MDPQTQLDLSKLNDSDKKELNTILAGEAQKATLQQTVHSLNDTCWKKCITSNISSGSLSKSEETCAQNCVDRWMDTQMSILKQLETMRG</sequence>
<keyword evidence="11" id="KW-1185">Reference proteome</keyword>
<dbReference type="GO" id="GO:0015031">
    <property type="term" value="P:protein transport"/>
    <property type="evidence" value="ECO:0007669"/>
    <property type="project" value="UniProtKB-KW"/>
</dbReference>
<dbReference type="OrthoDB" id="344165at2759"/>
<evidence type="ECO:0000259" key="9">
    <source>
        <dbReference type="Pfam" id="PF02953"/>
    </source>
</evidence>
<protein>
    <recommendedName>
        <fullName evidence="8">Mitochondrial import inner membrane translocase subunit</fullName>
    </recommendedName>
</protein>
<comment type="domain">
    <text evidence="8">The twin CX3C motif contains 4 conserved Cys residues that form 2 disulfide bonds in the mitochondrial intermembrane space.</text>
</comment>
<evidence type="ECO:0000256" key="5">
    <source>
        <dbReference type="ARBA" id="ARBA00023010"/>
    </source>
</evidence>
<dbReference type="SUPFAM" id="SSF144122">
    <property type="entry name" value="Tim10-like"/>
    <property type="match status" value="1"/>
</dbReference>
<dbReference type="InterPro" id="IPR035427">
    <property type="entry name" value="Tim10-like_dom_sf"/>
</dbReference>
<accession>A0A9W9II99</accession>
<dbReference type="Pfam" id="PF02953">
    <property type="entry name" value="zf-Tim10_DDP"/>
    <property type="match status" value="1"/>
</dbReference>
<dbReference type="InterPro" id="IPR004217">
    <property type="entry name" value="Tim10-like"/>
</dbReference>
<comment type="function">
    <text evidence="8">Mitochondrial intermembrane chaperone that participates in the import and insertion of some multi-pass transmembrane proteins into the mitochondrial inner membrane. Also required for the transfer of beta-barrel precursors from the TOM complex to the sorting and assembly machinery (SAM complex) of the outer membrane. Acts as a chaperone-like protein that protects the hydrophobic precursors from aggregation and guide them through the mitochondrial intermembrane space.</text>
</comment>
<evidence type="ECO:0000256" key="2">
    <source>
        <dbReference type="ARBA" id="ARBA00006720"/>
    </source>
</evidence>
<dbReference type="Gene3D" id="1.10.287.810">
    <property type="entry name" value="Mitochondrial import inner membrane translocase subunit tim13 like domains"/>
    <property type="match status" value="1"/>
</dbReference>
<evidence type="ECO:0000256" key="7">
    <source>
        <dbReference type="ARBA" id="ARBA00023186"/>
    </source>
</evidence>
<evidence type="ECO:0000256" key="6">
    <source>
        <dbReference type="ARBA" id="ARBA00023157"/>
    </source>
</evidence>
<gene>
    <name evidence="10" type="ORF">N7492_002833</name>
</gene>
<dbReference type="Proteomes" id="UP001146351">
    <property type="component" value="Unassembled WGS sequence"/>
</dbReference>
<organism evidence="10 11">
    <name type="scientific">Penicillium capsulatum</name>
    <dbReference type="NCBI Taxonomy" id="69766"/>
    <lineage>
        <taxon>Eukaryota</taxon>
        <taxon>Fungi</taxon>
        <taxon>Dikarya</taxon>
        <taxon>Ascomycota</taxon>
        <taxon>Pezizomycotina</taxon>
        <taxon>Eurotiomycetes</taxon>
        <taxon>Eurotiomycetidae</taxon>
        <taxon>Eurotiales</taxon>
        <taxon>Aspergillaceae</taxon>
        <taxon>Penicillium</taxon>
    </lineage>
</organism>
<comment type="caution">
    <text evidence="10">The sequence shown here is derived from an EMBL/GenBank/DDBJ whole genome shotgun (WGS) entry which is preliminary data.</text>
</comment>
<comment type="subunit">
    <text evidence="8">Heterohexamer.</text>
</comment>
<evidence type="ECO:0000256" key="8">
    <source>
        <dbReference type="RuleBase" id="RU367043"/>
    </source>
</evidence>
<keyword evidence="5 8" id="KW-0811">Translocation</keyword>
<keyword evidence="4 8" id="KW-0653">Protein transport</keyword>
<evidence type="ECO:0000313" key="11">
    <source>
        <dbReference type="Proteomes" id="UP001146351"/>
    </source>
</evidence>